<evidence type="ECO:0000313" key="2">
    <source>
        <dbReference type="EMBL" id="RCV56875.1"/>
    </source>
</evidence>
<sequence>MRVDVWSDIVCPWCYIGKRRLEAAIGRFEHAADVEVHWHSFQLDPDHPRDRREPVLDTLARKTGSPPDQVRAMTRQVTELAAAEGLAYALDRAVSVNTLDAHRLAHLAAEHGLGGRMHERLLGAHLGEGEVLDDPDTLVRLGAEVGVPEEEARRMLAGDAYAAEVAADIREARRLGVRGVPFFVLDHAYGVSGAQSADTFLRALRTAHDAAGAAGR</sequence>
<evidence type="ECO:0000313" key="3">
    <source>
        <dbReference type="Proteomes" id="UP000253318"/>
    </source>
</evidence>
<dbReference type="EMBL" id="QEIN01000122">
    <property type="protein sequence ID" value="RCV56875.1"/>
    <property type="molecule type" value="Genomic_DNA"/>
</dbReference>
<dbReference type="Proteomes" id="UP000253318">
    <property type="component" value="Unassembled WGS sequence"/>
</dbReference>
<organism evidence="2 3">
    <name type="scientific">Marinitenerispora sediminis</name>
    <dbReference type="NCBI Taxonomy" id="1931232"/>
    <lineage>
        <taxon>Bacteria</taxon>
        <taxon>Bacillati</taxon>
        <taxon>Actinomycetota</taxon>
        <taxon>Actinomycetes</taxon>
        <taxon>Streptosporangiales</taxon>
        <taxon>Nocardiopsidaceae</taxon>
        <taxon>Marinitenerispora</taxon>
    </lineage>
</organism>
<evidence type="ECO:0000259" key="1">
    <source>
        <dbReference type="Pfam" id="PF01323"/>
    </source>
</evidence>
<dbReference type="Gene3D" id="3.40.30.10">
    <property type="entry name" value="Glutaredoxin"/>
    <property type="match status" value="1"/>
</dbReference>
<dbReference type="GO" id="GO:0016491">
    <property type="term" value="F:oxidoreductase activity"/>
    <property type="evidence" value="ECO:0007669"/>
    <property type="project" value="InterPro"/>
</dbReference>
<keyword evidence="3" id="KW-1185">Reference proteome</keyword>
<dbReference type="InterPro" id="IPR001853">
    <property type="entry name" value="DSBA-like_thioredoxin_dom"/>
</dbReference>
<comment type="caution">
    <text evidence="2">The sequence shown here is derived from an EMBL/GenBank/DDBJ whole genome shotgun (WGS) entry which is preliminary data.</text>
</comment>
<feature type="domain" description="DSBA-like thioredoxin" evidence="1">
    <location>
        <begin position="2"/>
        <end position="204"/>
    </location>
</feature>
<dbReference type="OrthoDB" id="9799122at2"/>
<dbReference type="AlphaFoldDB" id="A0A368T3C5"/>
<dbReference type="Pfam" id="PF01323">
    <property type="entry name" value="DSBA"/>
    <property type="match status" value="1"/>
</dbReference>
<dbReference type="PANTHER" id="PTHR13887:SF41">
    <property type="entry name" value="THIOREDOXIN SUPERFAMILY PROTEIN"/>
    <property type="match status" value="1"/>
</dbReference>
<dbReference type="PANTHER" id="PTHR13887">
    <property type="entry name" value="GLUTATHIONE S-TRANSFERASE KAPPA"/>
    <property type="match status" value="1"/>
</dbReference>
<reference evidence="2 3" key="1">
    <citation type="submission" date="2018-04" db="EMBL/GenBank/DDBJ databases">
        <title>Novel actinobacteria from marine sediment.</title>
        <authorList>
            <person name="Ng Z.Y."/>
            <person name="Tan G.Y.A."/>
        </authorList>
    </citation>
    <scope>NUCLEOTIDE SEQUENCE [LARGE SCALE GENOMIC DNA]</scope>
    <source>
        <strain evidence="2 3">TPS81</strain>
    </source>
</reference>
<dbReference type="InterPro" id="IPR036249">
    <property type="entry name" value="Thioredoxin-like_sf"/>
</dbReference>
<gene>
    <name evidence="2" type="ORF">DEF24_16050</name>
</gene>
<name>A0A368T3C5_9ACTN</name>
<dbReference type="SUPFAM" id="SSF52833">
    <property type="entry name" value="Thioredoxin-like"/>
    <property type="match status" value="1"/>
</dbReference>
<protein>
    <submittedName>
        <fullName evidence="2">Disulfide bond formation protein DsbA</fullName>
    </submittedName>
</protein>
<proteinExistence type="predicted"/>
<dbReference type="CDD" id="cd03024">
    <property type="entry name" value="DsbA_FrnE"/>
    <property type="match status" value="1"/>
</dbReference>
<accession>A0A368T3C5</accession>